<sequence>MGSMNRRFVRFPLALASVAITVCVAPVFADPTPLRDDIQVRHVIDLERNTFRIAKDPRDNVLYVQVNNGTIARLVVSGAEDFVGETIAQGRLDAAGNYEWSFILPAVDLPGHVPIAAIRDAHEAGT</sequence>
<protein>
    <submittedName>
        <fullName evidence="1">Uncharacterized protein</fullName>
    </submittedName>
</protein>
<evidence type="ECO:0000313" key="1">
    <source>
        <dbReference type="EMBL" id="SVB76773.1"/>
    </source>
</evidence>
<organism evidence="1">
    <name type="scientific">marine metagenome</name>
    <dbReference type="NCBI Taxonomy" id="408172"/>
    <lineage>
        <taxon>unclassified sequences</taxon>
        <taxon>metagenomes</taxon>
        <taxon>ecological metagenomes</taxon>
    </lineage>
</organism>
<dbReference type="EMBL" id="UINC01056577">
    <property type="protein sequence ID" value="SVB76773.1"/>
    <property type="molecule type" value="Genomic_DNA"/>
</dbReference>
<proteinExistence type="predicted"/>
<feature type="non-terminal residue" evidence="1">
    <location>
        <position position="126"/>
    </location>
</feature>
<dbReference type="AlphaFoldDB" id="A0A382GQ97"/>
<accession>A0A382GQ97</accession>
<reference evidence="1" key="1">
    <citation type="submission" date="2018-05" db="EMBL/GenBank/DDBJ databases">
        <authorList>
            <person name="Lanie J.A."/>
            <person name="Ng W.-L."/>
            <person name="Kazmierczak K.M."/>
            <person name="Andrzejewski T.M."/>
            <person name="Davidsen T.M."/>
            <person name="Wayne K.J."/>
            <person name="Tettelin H."/>
            <person name="Glass J.I."/>
            <person name="Rusch D."/>
            <person name="Podicherti R."/>
            <person name="Tsui H.-C.T."/>
            <person name="Winkler M.E."/>
        </authorList>
    </citation>
    <scope>NUCLEOTIDE SEQUENCE</scope>
</reference>
<gene>
    <name evidence="1" type="ORF">METZ01_LOCUS229627</name>
</gene>
<name>A0A382GQ97_9ZZZZ</name>